<gene>
    <name evidence="3" type="ORF">E5676_scaffold384G001790</name>
    <name evidence="2" type="ORF">E6C27_scaffold271G001860</name>
</gene>
<dbReference type="AlphaFoldDB" id="A0A5A7VGD2"/>
<accession>A0A5A7VGD2</accession>
<feature type="transmembrane region" description="Helical" evidence="1">
    <location>
        <begin position="158"/>
        <end position="179"/>
    </location>
</feature>
<proteinExistence type="predicted"/>
<evidence type="ECO:0000313" key="4">
    <source>
        <dbReference type="Proteomes" id="UP000321393"/>
    </source>
</evidence>
<keyword evidence="1" id="KW-1133">Transmembrane helix</keyword>
<comment type="caution">
    <text evidence="2">The sequence shown here is derived from an EMBL/GenBank/DDBJ whole genome shotgun (WGS) entry which is preliminary data.</text>
</comment>
<evidence type="ECO:0000313" key="3">
    <source>
        <dbReference type="EMBL" id="TYK27975.1"/>
    </source>
</evidence>
<protein>
    <recommendedName>
        <fullName evidence="6">Transmembrane protein</fullName>
    </recommendedName>
</protein>
<sequence length="260" mass="29108">MEEDLQQDYPNPNLATYYRLCSSHPAAYFTFFLILALLSSAAVVYTVACVYTGKEITFRKVVAVVPKVWRRLMVTFLWNFVIVLVYNVAFGVLIVLWAAIFGFGGIGILIISGLSVSYVLGFVYISVVWHLASVVSVLEDVYGIQAMLKGKELIKGKMVLSCGVFLTFTVLFLGGQLVFQTLVVLGSSKYYGLRIVLGILCFLLLFKVFLFGLVAQTILYFVCKSYHHQNIDKSSLSDHLEVYLGDYVPLKEQDVQLGEL</sequence>
<keyword evidence="1" id="KW-0472">Membrane</keyword>
<evidence type="ECO:0000313" key="2">
    <source>
        <dbReference type="EMBL" id="KAA0066828.1"/>
    </source>
</evidence>
<dbReference type="Proteomes" id="UP000321393">
    <property type="component" value="Unassembled WGS sequence"/>
</dbReference>
<organism evidence="2 4">
    <name type="scientific">Cucumis melo var. makuwa</name>
    <name type="common">Oriental melon</name>
    <dbReference type="NCBI Taxonomy" id="1194695"/>
    <lineage>
        <taxon>Eukaryota</taxon>
        <taxon>Viridiplantae</taxon>
        <taxon>Streptophyta</taxon>
        <taxon>Embryophyta</taxon>
        <taxon>Tracheophyta</taxon>
        <taxon>Spermatophyta</taxon>
        <taxon>Magnoliopsida</taxon>
        <taxon>eudicotyledons</taxon>
        <taxon>Gunneridae</taxon>
        <taxon>Pentapetalae</taxon>
        <taxon>rosids</taxon>
        <taxon>fabids</taxon>
        <taxon>Cucurbitales</taxon>
        <taxon>Cucurbitaceae</taxon>
        <taxon>Benincaseae</taxon>
        <taxon>Cucumis</taxon>
    </lineage>
</organism>
<dbReference type="STRING" id="1194695.A0A5A7VGD2"/>
<dbReference type="PANTHER" id="PTHR33133">
    <property type="entry name" value="OS08G0107100 PROTEIN-RELATED"/>
    <property type="match status" value="1"/>
</dbReference>
<dbReference type="PANTHER" id="PTHR33133:SF5">
    <property type="entry name" value="OS08G0107100 PROTEIN"/>
    <property type="match status" value="1"/>
</dbReference>
<feature type="transmembrane region" description="Helical" evidence="1">
    <location>
        <begin position="106"/>
        <end position="138"/>
    </location>
</feature>
<evidence type="ECO:0008006" key="6">
    <source>
        <dbReference type="Google" id="ProtNLM"/>
    </source>
</evidence>
<evidence type="ECO:0000256" key="1">
    <source>
        <dbReference type="SAM" id="Phobius"/>
    </source>
</evidence>
<name>A0A5A7VGD2_CUCMM</name>
<feature type="transmembrane region" description="Helical" evidence="1">
    <location>
        <begin position="191"/>
        <end position="223"/>
    </location>
</feature>
<evidence type="ECO:0000313" key="5">
    <source>
        <dbReference type="Proteomes" id="UP000321947"/>
    </source>
</evidence>
<feature type="transmembrane region" description="Helical" evidence="1">
    <location>
        <begin position="72"/>
        <end position="100"/>
    </location>
</feature>
<dbReference type="EMBL" id="SSTE01000806">
    <property type="protein sequence ID" value="KAA0066828.1"/>
    <property type="molecule type" value="Genomic_DNA"/>
</dbReference>
<reference evidence="4 5" key="1">
    <citation type="submission" date="2019-08" db="EMBL/GenBank/DDBJ databases">
        <title>Draft genome sequences of two oriental melons (Cucumis melo L. var makuwa).</title>
        <authorList>
            <person name="Kwon S.-Y."/>
        </authorList>
    </citation>
    <scope>NUCLEOTIDE SEQUENCE [LARGE SCALE GENOMIC DNA]</scope>
    <source>
        <strain evidence="5">cv. Chang Bougi</strain>
        <strain evidence="4">cv. SW 3</strain>
        <tissue evidence="2">Leaf</tissue>
    </source>
</reference>
<feature type="transmembrane region" description="Helical" evidence="1">
    <location>
        <begin position="26"/>
        <end position="51"/>
    </location>
</feature>
<dbReference type="EMBL" id="SSTD01002424">
    <property type="protein sequence ID" value="TYK27975.1"/>
    <property type="molecule type" value="Genomic_DNA"/>
</dbReference>
<dbReference type="OrthoDB" id="1908649at2759"/>
<dbReference type="Proteomes" id="UP000321947">
    <property type="component" value="Unassembled WGS sequence"/>
</dbReference>
<keyword evidence="1" id="KW-0812">Transmembrane</keyword>